<proteinExistence type="predicted"/>
<keyword evidence="3" id="KW-1185">Reference proteome</keyword>
<evidence type="ECO:0000313" key="3">
    <source>
        <dbReference type="Proteomes" id="UP001141327"/>
    </source>
</evidence>
<protein>
    <submittedName>
        <fullName evidence="2">Uncharacterized protein</fullName>
    </submittedName>
</protein>
<dbReference type="Proteomes" id="UP001141327">
    <property type="component" value="Unassembled WGS sequence"/>
</dbReference>
<sequence>MKRPMSCVDLVKQPKVETLTPGEWDETSYYSSSGFRHPSDQPAPSPTANLSCRTGRGGTNTMRLTGFEIPDGLLPSPAP</sequence>
<name>A0ABQ8U4X6_9EUKA</name>
<feature type="region of interest" description="Disordered" evidence="1">
    <location>
        <begin position="29"/>
        <end position="79"/>
    </location>
</feature>
<organism evidence="2 3">
    <name type="scientific">Paratrimastix pyriformis</name>
    <dbReference type="NCBI Taxonomy" id="342808"/>
    <lineage>
        <taxon>Eukaryota</taxon>
        <taxon>Metamonada</taxon>
        <taxon>Preaxostyla</taxon>
        <taxon>Paratrimastigidae</taxon>
        <taxon>Paratrimastix</taxon>
    </lineage>
</organism>
<accession>A0ABQ8U4X6</accession>
<gene>
    <name evidence="2" type="ORF">PAPYR_11698</name>
</gene>
<reference evidence="2" key="1">
    <citation type="journal article" date="2022" name="bioRxiv">
        <title>Genomics of Preaxostyla Flagellates Illuminates Evolutionary Transitions and the Path Towards Mitochondrial Loss.</title>
        <authorList>
            <person name="Novak L.V.F."/>
            <person name="Treitli S.C."/>
            <person name="Pyrih J."/>
            <person name="Halakuc P."/>
            <person name="Pipaliya S.V."/>
            <person name="Vacek V."/>
            <person name="Brzon O."/>
            <person name="Soukal P."/>
            <person name="Eme L."/>
            <person name="Dacks J.B."/>
            <person name="Karnkowska A."/>
            <person name="Elias M."/>
            <person name="Hampl V."/>
        </authorList>
    </citation>
    <scope>NUCLEOTIDE SEQUENCE</scope>
    <source>
        <strain evidence="2">RCP-MX</strain>
    </source>
</reference>
<evidence type="ECO:0000256" key="1">
    <source>
        <dbReference type="SAM" id="MobiDB-lite"/>
    </source>
</evidence>
<dbReference type="EMBL" id="JAPMOS010000220">
    <property type="protein sequence ID" value="KAJ4453743.1"/>
    <property type="molecule type" value="Genomic_DNA"/>
</dbReference>
<evidence type="ECO:0000313" key="2">
    <source>
        <dbReference type="EMBL" id="KAJ4453743.1"/>
    </source>
</evidence>
<comment type="caution">
    <text evidence="2">The sequence shown here is derived from an EMBL/GenBank/DDBJ whole genome shotgun (WGS) entry which is preliminary data.</text>
</comment>